<name>A0A6M3LQ73_9ZZZZ</name>
<dbReference type="EMBL" id="MT143435">
    <property type="protein sequence ID" value="QJA96803.1"/>
    <property type="molecule type" value="Genomic_DNA"/>
</dbReference>
<dbReference type="AlphaFoldDB" id="A0A6M3LQ73"/>
<reference evidence="1" key="1">
    <citation type="submission" date="2020-03" db="EMBL/GenBank/DDBJ databases">
        <title>The deep terrestrial virosphere.</title>
        <authorList>
            <person name="Holmfeldt K."/>
            <person name="Nilsson E."/>
            <person name="Simone D."/>
            <person name="Lopez-Fernandez M."/>
            <person name="Wu X."/>
            <person name="de Brujin I."/>
            <person name="Lundin D."/>
            <person name="Andersson A."/>
            <person name="Bertilsson S."/>
            <person name="Dopson M."/>
        </authorList>
    </citation>
    <scope>NUCLEOTIDE SEQUENCE</scope>
    <source>
        <strain evidence="1">MM415B07332</strain>
    </source>
</reference>
<sequence>MTKQEEIKEGIVERLRFYMGDSIADRVADGIILFEHENGVVIKGLPLNQFPLETSFYMVEPLINKTCNK</sequence>
<organism evidence="1">
    <name type="scientific">viral metagenome</name>
    <dbReference type="NCBI Taxonomy" id="1070528"/>
    <lineage>
        <taxon>unclassified sequences</taxon>
        <taxon>metagenomes</taxon>
        <taxon>organismal metagenomes</taxon>
    </lineage>
</organism>
<evidence type="ECO:0000313" key="1">
    <source>
        <dbReference type="EMBL" id="QJA96803.1"/>
    </source>
</evidence>
<accession>A0A6M3LQ73</accession>
<gene>
    <name evidence="1" type="ORF">MM415B07332_0002</name>
</gene>
<proteinExistence type="predicted"/>
<protein>
    <submittedName>
        <fullName evidence="1">Uncharacterized protein</fullName>
    </submittedName>
</protein>